<dbReference type="InterPro" id="IPR032675">
    <property type="entry name" value="LRR_dom_sf"/>
</dbReference>
<proteinExistence type="predicted"/>
<dbReference type="EMBL" id="AACS02000002">
    <property type="protein sequence ID" value="EAU88933.1"/>
    <property type="molecule type" value="Genomic_DNA"/>
</dbReference>
<dbReference type="VEuPathDB" id="FungiDB:CC1G_10579"/>
<accession>A8NDZ3</accession>
<comment type="caution">
    <text evidence="1">The sequence shown here is derived from an EMBL/GenBank/DDBJ whole genome shotgun (WGS) entry which is preliminary data.</text>
</comment>
<organism evidence="1 2">
    <name type="scientific">Coprinopsis cinerea (strain Okayama-7 / 130 / ATCC MYA-4618 / FGSC 9003)</name>
    <name type="common">Inky cap fungus</name>
    <name type="synonym">Hormographiella aspergillata</name>
    <dbReference type="NCBI Taxonomy" id="240176"/>
    <lineage>
        <taxon>Eukaryota</taxon>
        <taxon>Fungi</taxon>
        <taxon>Dikarya</taxon>
        <taxon>Basidiomycota</taxon>
        <taxon>Agaricomycotina</taxon>
        <taxon>Agaricomycetes</taxon>
        <taxon>Agaricomycetidae</taxon>
        <taxon>Agaricales</taxon>
        <taxon>Agaricineae</taxon>
        <taxon>Psathyrellaceae</taxon>
        <taxon>Coprinopsis</taxon>
    </lineage>
</organism>
<dbReference type="KEGG" id="cci:CC1G_10579"/>
<evidence type="ECO:0000313" key="2">
    <source>
        <dbReference type="Proteomes" id="UP000001861"/>
    </source>
</evidence>
<evidence type="ECO:0000313" key="1">
    <source>
        <dbReference type="EMBL" id="EAU88933.1"/>
    </source>
</evidence>
<dbReference type="RefSeq" id="XP_001832903.1">
    <property type="nucleotide sequence ID" value="XM_001832851.2"/>
</dbReference>
<dbReference type="SUPFAM" id="SSF52047">
    <property type="entry name" value="RNI-like"/>
    <property type="match status" value="1"/>
</dbReference>
<dbReference type="Gene3D" id="3.80.10.10">
    <property type="entry name" value="Ribonuclease Inhibitor"/>
    <property type="match status" value="1"/>
</dbReference>
<gene>
    <name evidence="1" type="ORF">CC1G_10579</name>
</gene>
<dbReference type="OrthoDB" id="3357519at2759"/>
<keyword evidence="2" id="KW-1185">Reference proteome</keyword>
<sequence length="564" mass="61946">MAGSHYPPLPQGHPCLLPTESVFDASRAPIGGGRDVVQSLPQVSSRLIAGDDHSAMRGVPNEIIALFLRFALETAKQDRRRQGHHFAETDPFLLNTLRLVCTSWNDIALSTPQLWRGLELNLDLWKPNHFSANLAHFADTWFNRAGERAPLRLHIVGQGTPVLRKFESSNWASFSGQLLHILMGTDRNWVEWHFDSAPLHRACLRKGGLEYAWGFLGLGDVVPPWTNLKSLSLDLSDDDRGPLHVRGYGLFWTPESLPALESLHVRSKPTTPVTLDTFPPHLRSLHLTDCLDLLPCALSNLPLLEELVVESTDPDAAVPAFGLLSEDGLEPRALERLVFIGRGAAASLVDAVPSHFTFPFLKVLQLAGVSSGNAERELDGSLLGAALSRLLEKCESPEVTVSLEDSGLSSGAMHALLDSLHSGSDDRSSCGVHLRLDCPVPYPTFYHTEEQRQSPSFPIKSVALRCAARHADLLSFLEGRIFHIPTGMDSHHTKVFVPRLPELQRQGVAGSYQGLDIEHLNSVSLDALFTYDIFGHQYHLALDSFALSKDNVSPSSSDTASITV</sequence>
<dbReference type="Proteomes" id="UP000001861">
    <property type="component" value="Unassembled WGS sequence"/>
</dbReference>
<dbReference type="AlphaFoldDB" id="A8NDZ3"/>
<dbReference type="InParanoid" id="A8NDZ3"/>
<protein>
    <submittedName>
        <fullName evidence="1">Uncharacterized protein</fullName>
    </submittedName>
</protein>
<dbReference type="GeneID" id="6009394"/>
<name>A8NDZ3_COPC7</name>
<reference evidence="1 2" key="1">
    <citation type="journal article" date="2010" name="Proc. Natl. Acad. Sci. U.S.A.">
        <title>Insights into evolution of multicellular fungi from the assembled chromosomes of the mushroom Coprinopsis cinerea (Coprinus cinereus).</title>
        <authorList>
            <person name="Stajich J.E."/>
            <person name="Wilke S.K."/>
            <person name="Ahren D."/>
            <person name="Au C.H."/>
            <person name="Birren B.W."/>
            <person name="Borodovsky M."/>
            <person name="Burns C."/>
            <person name="Canback B."/>
            <person name="Casselton L.A."/>
            <person name="Cheng C.K."/>
            <person name="Deng J."/>
            <person name="Dietrich F.S."/>
            <person name="Fargo D.C."/>
            <person name="Farman M.L."/>
            <person name="Gathman A.C."/>
            <person name="Goldberg J."/>
            <person name="Guigo R."/>
            <person name="Hoegger P.J."/>
            <person name="Hooker J.B."/>
            <person name="Huggins A."/>
            <person name="James T.Y."/>
            <person name="Kamada T."/>
            <person name="Kilaru S."/>
            <person name="Kodira C."/>
            <person name="Kues U."/>
            <person name="Kupfer D."/>
            <person name="Kwan H.S."/>
            <person name="Lomsadze A."/>
            <person name="Li W."/>
            <person name="Lilly W.W."/>
            <person name="Ma L.J."/>
            <person name="Mackey A.J."/>
            <person name="Manning G."/>
            <person name="Martin F."/>
            <person name="Muraguchi H."/>
            <person name="Natvig D.O."/>
            <person name="Palmerini H."/>
            <person name="Ramesh M.A."/>
            <person name="Rehmeyer C.J."/>
            <person name="Roe B.A."/>
            <person name="Shenoy N."/>
            <person name="Stanke M."/>
            <person name="Ter-Hovhannisyan V."/>
            <person name="Tunlid A."/>
            <person name="Velagapudi R."/>
            <person name="Vision T.J."/>
            <person name="Zeng Q."/>
            <person name="Zolan M.E."/>
            <person name="Pukkila P.J."/>
        </authorList>
    </citation>
    <scope>NUCLEOTIDE SEQUENCE [LARGE SCALE GENOMIC DNA]</scope>
    <source>
        <strain evidence="2">Okayama-7 / 130 / ATCC MYA-4618 / FGSC 9003</strain>
    </source>
</reference>